<feature type="domain" description="FERM" evidence="10">
    <location>
        <begin position="402"/>
        <end position="703"/>
    </location>
</feature>
<dbReference type="SMART" id="SM00139">
    <property type="entry name" value="MyTH4"/>
    <property type="match status" value="1"/>
</dbReference>
<dbReference type="InterPro" id="IPR000857">
    <property type="entry name" value="MyTH4_dom"/>
</dbReference>
<dbReference type="PANTHER" id="PTHR22692:SF33">
    <property type="entry name" value="MYOSIN"/>
    <property type="match status" value="1"/>
</dbReference>
<keyword evidence="8" id="KW-0009">Actin-binding</keyword>
<dbReference type="SMART" id="SM00295">
    <property type="entry name" value="B41"/>
    <property type="match status" value="1"/>
</dbReference>
<feature type="domain" description="MyTH4" evidence="11">
    <location>
        <begin position="260"/>
        <end position="396"/>
    </location>
</feature>
<dbReference type="Pfam" id="PF00784">
    <property type="entry name" value="MyTH4"/>
    <property type="match status" value="1"/>
</dbReference>
<dbReference type="GO" id="GO:0005856">
    <property type="term" value="C:cytoskeleton"/>
    <property type="evidence" value="ECO:0007669"/>
    <property type="project" value="InterPro"/>
</dbReference>
<dbReference type="InterPro" id="IPR014352">
    <property type="entry name" value="FERM/acyl-CoA-bd_prot_sf"/>
</dbReference>
<sequence length="718" mass="81941">GDLIDVIDLLKRCGFQGIKWQELGLRLGLLKTTLDAIEVKYRGDVYHCLTECLSHWLRRVDNVDSRGGANLDSLSVALQSMNETAVAEKLKHHVLVINIFNNRHTVLSQSLCDSVGIARLLYGERMLTQEAVSRVVSASPSISNQRKYFPTPEVSVVPETIKDHDVVPQDTSPSDGAVASNLLSQPLSPQDLTNVQDKDMKHIIATTQLALEDDEQDTGVPYTLENYSYKYFRVPKSKTLSGPIQGTLRKNLAETEIWAHVTEPIKKALLKKFKQSEDLHQKACASFLDILPYIIIMMIIVVVIIEVLRDEVYCQLLKQLTFNKLRASEERGWELLWLATGLFPCSQVLHKEVIQFLRSRIKQWPIAAEIQQRLYKSAQSGARRYPPHLVEVDAIQNKTAQIFHKVFFPDDSCEVFEIDSSTRSWDLCATIVERLGLKFKEGFSLFVKIGDKVISVPGADFFFDFVRHLTEWLKRAKSKDANSNLSYKIFFMKKLFVNITIGKDRKSDVVFHYHQELPKYLRGYHKCTRDDAALLGSYIYRVKFGDTRSHFGEIPQMLRELIPHDMLREFHPEDWKRAIAANFSRHDAKSSEEAKISFLKYVNRWETFGSTFFEVRQTTEPHLPEILLIGLNKNGVMLIDPANKDILATHPFTMITNWSCGSNYFHMTIGNPIKGSKLLCETSLGYKMDDLLNSYISLILGDIKEKNPETVGGADSRC</sequence>
<accession>A0A1X7V1B7</accession>
<dbReference type="Gene3D" id="2.30.29.30">
    <property type="entry name" value="Pleckstrin-homology domain (PH domain)/Phosphotyrosine-binding domain (PTB)"/>
    <property type="match status" value="1"/>
</dbReference>
<evidence type="ECO:0000259" key="10">
    <source>
        <dbReference type="PROSITE" id="PS50057"/>
    </source>
</evidence>
<keyword evidence="3" id="KW-0963">Cytoplasm</keyword>
<dbReference type="OrthoDB" id="6108017at2759"/>
<dbReference type="PROSITE" id="PS50017">
    <property type="entry name" value="DEATH_DOMAIN"/>
    <property type="match status" value="1"/>
</dbReference>
<dbReference type="CDD" id="cd01670">
    <property type="entry name" value="Death"/>
    <property type="match status" value="1"/>
</dbReference>
<dbReference type="InterPro" id="IPR011993">
    <property type="entry name" value="PH-like_dom_sf"/>
</dbReference>
<feature type="domain" description="Death" evidence="9">
    <location>
        <begin position="17"/>
        <end position="94"/>
    </location>
</feature>
<dbReference type="eggNOG" id="KOG4229">
    <property type="taxonomic scope" value="Eukaryota"/>
</dbReference>
<organism evidence="12">
    <name type="scientific">Amphimedon queenslandica</name>
    <name type="common">Sponge</name>
    <dbReference type="NCBI Taxonomy" id="400682"/>
    <lineage>
        <taxon>Eukaryota</taxon>
        <taxon>Metazoa</taxon>
        <taxon>Porifera</taxon>
        <taxon>Demospongiae</taxon>
        <taxon>Heteroscleromorpha</taxon>
        <taxon>Haplosclerida</taxon>
        <taxon>Niphatidae</taxon>
        <taxon>Amphimedon</taxon>
    </lineage>
</organism>
<dbReference type="InterPro" id="IPR002404">
    <property type="entry name" value="IRS_PTB"/>
</dbReference>
<dbReference type="GO" id="GO:0007165">
    <property type="term" value="P:signal transduction"/>
    <property type="evidence" value="ECO:0007669"/>
    <property type="project" value="InterPro"/>
</dbReference>
<dbReference type="PANTHER" id="PTHR22692">
    <property type="entry name" value="MYOSIN VII, XV"/>
    <property type="match status" value="1"/>
</dbReference>
<dbReference type="InterPro" id="IPR029071">
    <property type="entry name" value="Ubiquitin-like_domsf"/>
</dbReference>
<dbReference type="PROSITE" id="PS50057">
    <property type="entry name" value="FERM_3"/>
    <property type="match status" value="1"/>
</dbReference>
<dbReference type="PROSITE" id="PS51016">
    <property type="entry name" value="MYTH4"/>
    <property type="match status" value="1"/>
</dbReference>
<evidence type="ECO:0008006" key="13">
    <source>
        <dbReference type="Google" id="ProtNLM"/>
    </source>
</evidence>
<dbReference type="InterPro" id="IPR035963">
    <property type="entry name" value="FERM_2"/>
</dbReference>
<dbReference type="InParanoid" id="A0A1X7V1B7"/>
<evidence type="ECO:0000313" key="12">
    <source>
        <dbReference type="EnsemblMetazoa" id="Aqu2.1.33808_001"/>
    </source>
</evidence>
<dbReference type="InterPro" id="IPR019748">
    <property type="entry name" value="FERM_central"/>
</dbReference>
<dbReference type="GO" id="GO:0005524">
    <property type="term" value="F:ATP binding"/>
    <property type="evidence" value="ECO:0007669"/>
    <property type="project" value="UniProtKB-KW"/>
</dbReference>
<dbReference type="Pfam" id="PF02174">
    <property type="entry name" value="IRS"/>
    <property type="match status" value="1"/>
</dbReference>
<dbReference type="EnsemblMetazoa" id="Aqu2.1.33808_001">
    <property type="protein sequence ID" value="Aqu2.1.33808_001"/>
    <property type="gene ID" value="Aqu2.1.33808"/>
</dbReference>
<dbReference type="GO" id="GO:0005737">
    <property type="term" value="C:cytoplasm"/>
    <property type="evidence" value="ECO:0007669"/>
    <property type="project" value="UniProtKB-SubCell"/>
</dbReference>
<name>A0A1X7V1B7_AMPQE</name>
<dbReference type="CDD" id="cd13199">
    <property type="entry name" value="FERM_C2_MyoVII"/>
    <property type="match status" value="1"/>
</dbReference>
<dbReference type="InterPro" id="IPR019749">
    <property type="entry name" value="Band_41_domain"/>
</dbReference>
<reference evidence="12" key="1">
    <citation type="submission" date="2017-05" db="UniProtKB">
        <authorList>
            <consortium name="EnsemblMetazoa"/>
        </authorList>
    </citation>
    <scope>IDENTIFICATION</scope>
</reference>
<evidence type="ECO:0000256" key="7">
    <source>
        <dbReference type="ARBA" id="ARBA00023175"/>
    </source>
</evidence>
<dbReference type="InterPro" id="IPR000488">
    <property type="entry name" value="Death_dom"/>
</dbReference>
<dbReference type="AlphaFoldDB" id="A0A1X7V1B7"/>
<dbReference type="SUPFAM" id="SSF54236">
    <property type="entry name" value="Ubiquitin-like"/>
    <property type="match status" value="1"/>
</dbReference>
<keyword evidence="4" id="KW-0677">Repeat</keyword>
<keyword evidence="7" id="KW-0505">Motor protein</keyword>
<comment type="similarity">
    <text evidence="2">Belongs to the TRAFAC class myosin-kinesin ATPase superfamily. Myosin family.</text>
</comment>
<keyword evidence="6" id="KW-0067">ATP-binding</keyword>
<dbReference type="Gene3D" id="1.25.40.530">
    <property type="entry name" value="MyTH4 domain"/>
    <property type="match status" value="1"/>
</dbReference>
<evidence type="ECO:0000256" key="6">
    <source>
        <dbReference type="ARBA" id="ARBA00022840"/>
    </source>
</evidence>
<dbReference type="STRING" id="400682.A0A1X7V1B7"/>
<evidence type="ECO:0000256" key="5">
    <source>
        <dbReference type="ARBA" id="ARBA00022741"/>
    </source>
</evidence>
<dbReference type="InterPro" id="IPR038185">
    <property type="entry name" value="MyTH4_dom_sf"/>
</dbReference>
<evidence type="ECO:0000256" key="4">
    <source>
        <dbReference type="ARBA" id="ARBA00022737"/>
    </source>
</evidence>
<dbReference type="InterPro" id="IPR041794">
    <property type="entry name" value="MyoVII_FERM_C2"/>
</dbReference>
<dbReference type="SUPFAM" id="SSF47986">
    <property type="entry name" value="DEATH domain"/>
    <property type="match status" value="1"/>
</dbReference>
<protein>
    <recommendedName>
        <fullName evidence="13">Death domain-containing protein</fullName>
    </recommendedName>
</protein>
<dbReference type="Gene3D" id="1.10.533.10">
    <property type="entry name" value="Death Domain, Fas"/>
    <property type="match status" value="1"/>
</dbReference>
<evidence type="ECO:0000256" key="8">
    <source>
        <dbReference type="ARBA" id="ARBA00023203"/>
    </source>
</evidence>
<evidence type="ECO:0000256" key="2">
    <source>
        <dbReference type="ARBA" id="ARBA00008314"/>
    </source>
</evidence>
<evidence type="ECO:0000256" key="3">
    <source>
        <dbReference type="ARBA" id="ARBA00022490"/>
    </source>
</evidence>
<dbReference type="CDD" id="cd17093">
    <property type="entry name" value="FERM2_F1_Myosin-VII"/>
    <property type="match status" value="1"/>
</dbReference>
<dbReference type="OMA" id="PREMYLA"/>
<dbReference type="InterPro" id="IPR011029">
    <property type="entry name" value="DEATH-like_dom_sf"/>
</dbReference>
<evidence type="ECO:0000259" key="11">
    <source>
        <dbReference type="PROSITE" id="PS51016"/>
    </source>
</evidence>
<dbReference type="CDD" id="cd14473">
    <property type="entry name" value="FERM_B-lobe"/>
    <property type="match status" value="1"/>
</dbReference>
<evidence type="ECO:0000256" key="1">
    <source>
        <dbReference type="ARBA" id="ARBA00004496"/>
    </source>
</evidence>
<dbReference type="SUPFAM" id="SSF50729">
    <property type="entry name" value="PH domain-like"/>
    <property type="match status" value="1"/>
</dbReference>
<dbReference type="Pfam" id="PF21989">
    <property type="entry name" value="RA_2"/>
    <property type="match status" value="1"/>
</dbReference>
<dbReference type="InterPro" id="IPR051567">
    <property type="entry name" value="Unconventional_Myosin_ATPase"/>
</dbReference>
<dbReference type="Gene3D" id="1.20.80.10">
    <property type="match status" value="1"/>
</dbReference>
<dbReference type="SUPFAM" id="SSF47031">
    <property type="entry name" value="Second domain of FERM"/>
    <property type="match status" value="1"/>
</dbReference>
<keyword evidence="5" id="KW-0547">Nucleotide-binding</keyword>
<dbReference type="Gene3D" id="3.10.20.90">
    <property type="entry name" value="Phosphatidylinositol 3-kinase Catalytic Subunit, Chain A, domain 1"/>
    <property type="match status" value="1"/>
</dbReference>
<dbReference type="InterPro" id="IPR000299">
    <property type="entry name" value="FERM_domain"/>
</dbReference>
<comment type="subcellular location">
    <subcellularLocation>
        <location evidence="1">Cytoplasm</location>
    </subcellularLocation>
</comment>
<proteinExistence type="inferred from homology"/>
<evidence type="ECO:0000259" key="9">
    <source>
        <dbReference type="PROSITE" id="PS50017"/>
    </source>
</evidence>
<dbReference type="GO" id="GO:0003779">
    <property type="term" value="F:actin binding"/>
    <property type="evidence" value="ECO:0007669"/>
    <property type="project" value="UniProtKB-KW"/>
</dbReference>